<name>A0A543DNY0_9PSEU</name>
<dbReference type="Gene3D" id="1.10.10.10">
    <property type="entry name" value="Winged helix-like DNA-binding domain superfamily/Winged helix DNA-binding domain"/>
    <property type="match status" value="1"/>
</dbReference>
<dbReference type="Pfam" id="PF01614">
    <property type="entry name" value="IclR_C"/>
    <property type="match status" value="1"/>
</dbReference>
<evidence type="ECO:0000256" key="1">
    <source>
        <dbReference type="ARBA" id="ARBA00023015"/>
    </source>
</evidence>
<feature type="domain" description="IclR-ED" evidence="5">
    <location>
        <begin position="68"/>
        <end position="250"/>
    </location>
</feature>
<dbReference type="PROSITE" id="PS51078">
    <property type="entry name" value="ICLR_ED"/>
    <property type="match status" value="1"/>
</dbReference>
<keyword evidence="2" id="KW-0238">DNA-binding</keyword>
<dbReference type="OrthoDB" id="7495200at2"/>
<dbReference type="PANTHER" id="PTHR30136:SF8">
    <property type="entry name" value="TRANSCRIPTIONAL REGULATORY PROTEIN"/>
    <property type="match status" value="1"/>
</dbReference>
<dbReference type="InterPro" id="IPR036390">
    <property type="entry name" value="WH_DNA-bd_sf"/>
</dbReference>
<accession>A0A543DNY0</accession>
<dbReference type="GO" id="GO:0045892">
    <property type="term" value="P:negative regulation of DNA-templated transcription"/>
    <property type="evidence" value="ECO:0007669"/>
    <property type="project" value="TreeGrafter"/>
</dbReference>
<dbReference type="InterPro" id="IPR050707">
    <property type="entry name" value="HTH_MetabolicPath_Reg"/>
</dbReference>
<dbReference type="Proteomes" id="UP000315677">
    <property type="component" value="Unassembled WGS sequence"/>
</dbReference>
<dbReference type="SMART" id="SM00346">
    <property type="entry name" value="HTH_ICLR"/>
    <property type="match status" value="1"/>
</dbReference>
<dbReference type="GO" id="GO:0003700">
    <property type="term" value="F:DNA-binding transcription factor activity"/>
    <property type="evidence" value="ECO:0007669"/>
    <property type="project" value="TreeGrafter"/>
</dbReference>
<evidence type="ECO:0000313" key="6">
    <source>
        <dbReference type="EMBL" id="TQM11040.1"/>
    </source>
</evidence>
<organism evidence="6 7">
    <name type="scientific">Pseudonocardia kunmingensis</name>
    <dbReference type="NCBI Taxonomy" id="630975"/>
    <lineage>
        <taxon>Bacteria</taxon>
        <taxon>Bacillati</taxon>
        <taxon>Actinomycetota</taxon>
        <taxon>Actinomycetes</taxon>
        <taxon>Pseudonocardiales</taxon>
        <taxon>Pseudonocardiaceae</taxon>
        <taxon>Pseudonocardia</taxon>
    </lineage>
</organism>
<keyword evidence="1" id="KW-0805">Transcription regulation</keyword>
<keyword evidence="7" id="KW-1185">Reference proteome</keyword>
<dbReference type="InterPro" id="IPR029016">
    <property type="entry name" value="GAF-like_dom_sf"/>
</dbReference>
<evidence type="ECO:0000259" key="4">
    <source>
        <dbReference type="PROSITE" id="PS51077"/>
    </source>
</evidence>
<reference evidence="6 7" key="1">
    <citation type="submission" date="2019-06" db="EMBL/GenBank/DDBJ databases">
        <title>Sequencing the genomes of 1000 actinobacteria strains.</title>
        <authorList>
            <person name="Klenk H.-P."/>
        </authorList>
    </citation>
    <scope>NUCLEOTIDE SEQUENCE [LARGE SCALE GENOMIC DNA]</scope>
    <source>
        <strain evidence="6 7">DSM 45301</strain>
    </source>
</reference>
<evidence type="ECO:0000256" key="2">
    <source>
        <dbReference type="ARBA" id="ARBA00023125"/>
    </source>
</evidence>
<sequence>MAANVPAVAAAIRILEHLAAEWPRSVSPGTLVDELDLNRSTCYNILATLQRAGWANTTERAGWSLGSRLLTLTGVSQELVVSVVQEELDALSRRLGFVAFAAERDGSGGFTVVAKAERASGIRVSVGVGDRFPFSAPALLHAFAAWMPPSEFDKQVAQHGLTKFTEFTVVEPAELHDVLQRAREDGFSRSIKQLDLSQAAVASTVFDAKSRAALAIVVLAFSSELDERNVEEVGDAVRQTAEHVTLRIGGTPPSGYRDAAHHAAG</sequence>
<evidence type="ECO:0000259" key="5">
    <source>
        <dbReference type="PROSITE" id="PS51078"/>
    </source>
</evidence>
<dbReference type="InterPro" id="IPR005471">
    <property type="entry name" value="Tscrpt_reg_IclR_N"/>
</dbReference>
<dbReference type="InterPro" id="IPR036388">
    <property type="entry name" value="WH-like_DNA-bd_sf"/>
</dbReference>
<dbReference type="EMBL" id="VFPA01000002">
    <property type="protein sequence ID" value="TQM11040.1"/>
    <property type="molecule type" value="Genomic_DNA"/>
</dbReference>
<comment type="caution">
    <text evidence="6">The sequence shown here is derived from an EMBL/GenBank/DDBJ whole genome shotgun (WGS) entry which is preliminary data.</text>
</comment>
<dbReference type="Gene3D" id="3.30.450.40">
    <property type="match status" value="1"/>
</dbReference>
<dbReference type="InterPro" id="IPR014757">
    <property type="entry name" value="Tscrpt_reg_IclR_C"/>
</dbReference>
<evidence type="ECO:0000313" key="7">
    <source>
        <dbReference type="Proteomes" id="UP000315677"/>
    </source>
</evidence>
<evidence type="ECO:0000256" key="3">
    <source>
        <dbReference type="ARBA" id="ARBA00023163"/>
    </source>
</evidence>
<protein>
    <submittedName>
        <fullName evidence="6">IclR family transcriptional regulator</fullName>
    </submittedName>
</protein>
<keyword evidence="3" id="KW-0804">Transcription</keyword>
<dbReference type="SUPFAM" id="SSF55781">
    <property type="entry name" value="GAF domain-like"/>
    <property type="match status" value="1"/>
</dbReference>
<dbReference type="GO" id="GO:0003677">
    <property type="term" value="F:DNA binding"/>
    <property type="evidence" value="ECO:0007669"/>
    <property type="project" value="UniProtKB-KW"/>
</dbReference>
<proteinExistence type="predicted"/>
<gene>
    <name evidence="6" type="ORF">FB558_3573</name>
</gene>
<dbReference type="RefSeq" id="WP_142054852.1">
    <property type="nucleotide sequence ID" value="NZ_VFPA01000002.1"/>
</dbReference>
<dbReference type="PROSITE" id="PS51077">
    <property type="entry name" value="HTH_ICLR"/>
    <property type="match status" value="1"/>
</dbReference>
<feature type="domain" description="HTH iclR-type" evidence="4">
    <location>
        <begin position="5"/>
        <end position="67"/>
    </location>
</feature>
<dbReference type="AlphaFoldDB" id="A0A543DNY0"/>
<dbReference type="PANTHER" id="PTHR30136">
    <property type="entry name" value="HELIX-TURN-HELIX TRANSCRIPTIONAL REGULATOR, ICLR FAMILY"/>
    <property type="match status" value="1"/>
</dbReference>
<dbReference type="SUPFAM" id="SSF46785">
    <property type="entry name" value="Winged helix' DNA-binding domain"/>
    <property type="match status" value="1"/>
</dbReference>
<dbReference type="Pfam" id="PF09339">
    <property type="entry name" value="HTH_IclR"/>
    <property type="match status" value="1"/>
</dbReference>